<evidence type="ECO:0000256" key="1">
    <source>
        <dbReference type="ARBA" id="ARBA00022729"/>
    </source>
</evidence>
<dbReference type="OrthoDB" id="289247at2759"/>
<protein>
    <recommendedName>
        <fullName evidence="5">EF-hand domain-containing protein</fullName>
    </recommendedName>
</protein>
<dbReference type="PROSITE" id="PS50222">
    <property type="entry name" value="EF_HAND_2"/>
    <property type="match status" value="1"/>
</dbReference>
<sequence>MRFFLIFCLLSTAFCAVKFAGDSEVHDEAHIKQHLENKIEVEKLTEDQQKFHYFSMHDLNKDNQIDGIEIMKAITHDHSSQTELGHGLGNPVTHEEEMIGLVDSVLHDLDANNDGFIDYAEYNRKR</sequence>
<dbReference type="Pfam" id="PF13499">
    <property type="entry name" value="EF-hand_7"/>
    <property type="match status" value="1"/>
</dbReference>
<keyword evidence="3" id="KW-0106">Calcium</keyword>
<evidence type="ECO:0000256" key="3">
    <source>
        <dbReference type="ARBA" id="ARBA00022837"/>
    </source>
</evidence>
<proteinExistence type="predicted"/>
<dbReference type="GO" id="GO:0005509">
    <property type="term" value="F:calcium ion binding"/>
    <property type="evidence" value="ECO:0007669"/>
    <property type="project" value="InterPro"/>
</dbReference>
<dbReference type="AlphaFoldDB" id="A0A8S1GTE1"/>
<evidence type="ECO:0000313" key="6">
    <source>
        <dbReference type="EMBL" id="CAD6186755.1"/>
    </source>
</evidence>
<dbReference type="InterPro" id="IPR011992">
    <property type="entry name" value="EF-hand-dom_pair"/>
</dbReference>
<dbReference type="PANTHER" id="PTHR23104:SF12">
    <property type="entry name" value="EF-HAND DOMAIN-CONTAINING PROTEIN"/>
    <property type="match status" value="1"/>
</dbReference>
<accession>A0A8S1GTE1</accession>
<reference evidence="6" key="1">
    <citation type="submission" date="2020-10" db="EMBL/GenBank/DDBJ databases">
        <authorList>
            <person name="Kikuchi T."/>
        </authorList>
    </citation>
    <scope>NUCLEOTIDE SEQUENCE</scope>
    <source>
        <strain evidence="6">NKZ352</strain>
    </source>
</reference>
<dbReference type="InterPro" id="IPR052110">
    <property type="entry name" value="MCFD2-like"/>
</dbReference>
<feature type="chain" id="PRO_5035860985" description="EF-hand domain-containing protein" evidence="4">
    <location>
        <begin position="16"/>
        <end position="126"/>
    </location>
</feature>
<dbReference type="InterPro" id="IPR002048">
    <property type="entry name" value="EF_hand_dom"/>
</dbReference>
<evidence type="ECO:0000256" key="4">
    <source>
        <dbReference type="SAM" id="SignalP"/>
    </source>
</evidence>
<organism evidence="6 7">
    <name type="scientific">Caenorhabditis auriculariae</name>
    <dbReference type="NCBI Taxonomy" id="2777116"/>
    <lineage>
        <taxon>Eukaryota</taxon>
        <taxon>Metazoa</taxon>
        <taxon>Ecdysozoa</taxon>
        <taxon>Nematoda</taxon>
        <taxon>Chromadorea</taxon>
        <taxon>Rhabditida</taxon>
        <taxon>Rhabditina</taxon>
        <taxon>Rhabditomorpha</taxon>
        <taxon>Rhabditoidea</taxon>
        <taxon>Rhabditidae</taxon>
        <taxon>Peloderinae</taxon>
        <taxon>Caenorhabditis</taxon>
    </lineage>
</organism>
<evidence type="ECO:0000256" key="2">
    <source>
        <dbReference type="ARBA" id="ARBA00022737"/>
    </source>
</evidence>
<name>A0A8S1GTE1_9PELO</name>
<comment type="caution">
    <text evidence="6">The sequence shown here is derived from an EMBL/GenBank/DDBJ whole genome shotgun (WGS) entry which is preliminary data.</text>
</comment>
<dbReference type="PROSITE" id="PS00018">
    <property type="entry name" value="EF_HAND_1"/>
    <property type="match status" value="2"/>
</dbReference>
<feature type="domain" description="EF-hand" evidence="5">
    <location>
        <begin position="97"/>
        <end position="126"/>
    </location>
</feature>
<keyword evidence="7" id="KW-1185">Reference proteome</keyword>
<evidence type="ECO:0000313" key="7">
    <source>
        <dbReference type="Proteomes" id="UP000835052"/>
    </source>
</evidence>
<dbReference type="SUPFAM" id="SSF47473">
    <property type="entry name" value="EF-hand"/>
    <property type="match status" value="1"/>
</dbReference>
<keyword evidence="1 4" id="KW-0732">Signal</keyword>
<evidence type="ECO:0000259" key="5">
    <source>
        <dbReference type="PROSITE" id="PS50222"/>
    </source>
</evidence>
<dbReference type="PANTHER" id="PTHR23104">
    <property type="entry name" value="MULTIPLE COAGULATION FACTOR DEFICIENCY PROTEIN 2 NEURAL STEM CELL DERIVED NEURONAL SURVIVAL PROTEIN"/>
    <property type="match status" value="1"/>
</dbReference>
<dbReference type="Gene3D" id="1.10.238.10">
    <property type="entry name" value="EF-hand"/>
    <property type="match status" value="1"/>
</dbReference>
<dbReference type="Proteomes" id="UP000835052">
    <property type="component" value="Unassembled WGS sequence"/>
</dbReference>
<dbReference type="InterPro" id="IPR018247">
    <property type="entry name" value="EF_Hand_1_Ca_BS"/>
</dbReference>
<keyword evidence="2" id="KW-0677">Repeat</keyword>
<gene>
    <name evidence="6" type="ORF">CAUJ_LOCUS2674</name>
</gene>
<dbReference type="EMBL" id="CAJGYM010000005">
    <property type="protein sequence ID" value="CAD6186755.1"/>
    <property type="molecule type" value="Genomic_DNA"/>
</dbReference>
<feature type="signal peptide" evidence="4">
    <location>
        <begin position="1"/>
        <end position="15"/>
    </location>
</feature>